<keyword evidence="1" id="KW-0175">Coiled coil</keyword>
<evidence type="ECO:0000256" key="1">
    <source>
        <dbReference type="SAM" id="Coils"/>
    </source>
</evidence>
<proteinExistence type="predicted"/>
<accession>A0A4Y2BWA9</accession>
<dbReference type="Proteomes" id="UP000499080">
    <property type="component" value="Unassembled WGS sequence"/>
</dbReference>
<name>A0A4Y2BWA9_ARAVE</name>
<sequence length="296" mass="33466">MQIWRRVLKNKRSSSEGDWEQMGSRIFVKNNEAILVSQDAPQEMPKGSYFETDAECPGHPKHVPNQQVPLELLGSAPVQRPFQYFGVLEGPIYMLRILPPPPPLIPINFTTQEIPQNPFPQQIAERFSAPSPQVAVVRPNAATDDGTDNDTQTLLRKLMSRVDELTSENKALRKKLKAEQQSALLLQDILTSFRDRGGLVIESRLHDRRVTGSRLCSMEDPTYIQALCTINLSRTKRFPISVECKFGERMRAQVSYSSSDYGSNLRGLPQKRPCITPKLDVNITKNKSGIHPKARF</sequence>
<keyword evidence="3" id="KW-1185">Reference proteome</keyword>
<reference evidence="2 3" key="1">
    <citation type="journal article" date="2019" name="Sci. Rep.">
        <title>Orb-weaving spider Araneus ventricosus genome elucidates the spidroin gene catalogue.</title>
        <authorList>
            <person name="Kono N."/>
            <person name="Nakamura H."/>
            <person name="Ohtoshi R."/>
            <person name="Moran D.A.P."/>
            <person name="Shinohara A."/>
            <person name="Yoshida Y."/>
            <person name="Fujiwara M."/>
            <person name="Mori M."/>
            <person name="Tomita M."/>
            <person name="Arakawa K."/>
        </authorList>
    </citation>
    <scope>NUCLEOTIDE SEQUENCE [LARGE SCALE GENOMIC DNA]</scope>
</reference>
<gene>
    <name evidence="2" type="ORF">AVEN_229916_1</name>
</gene>
<protein>
    <submittedName>
        <fullName evidence="2">Uncharacterized protein</fullName>
    </submittedName>
</protein>
<organism evidence="2 3">
    <name type="scientific">Araneus ventricosus</name>
    <name type="common">Orbweaver spider</name>
    <name type="synonym">Epeira ventricosa</name>
    <dbReference type="NCBI Taxonomy" id="182803"/>
    <lineage>
        <taxon>Eukaryota</taxon>
        <taxon>Metazoa</taxon>
        <taxon>Ecdysozoa</taxon>
        <taxon>Arthropoda</taxon>
        <taxon>Chelicerata</taxon>
        <taxon>Arachnida</taxon>
        <taxon>Araneae</taxon>
        <taxon>Araneomorphae</taxon>
        <taxon>Entelegynae</taxon>
        <taxon>Araneoidea</taxon>
        <taxon>Araneidae</taxon>
        <taxon>Araneus</taxon>
    </lineage>
</organism>
<dbReference type="EMBL" id="BGPR01000121">
    <property type="protein sequence ID" value="GBL96462.1"/>
    <property type="molecule type" value="Genomic_DNA"/>
</dbReference>
<comment type="caution">
    <text evidence="2">The sequence shown here is derived from an EMBL/GenBank/DDBJ whole genome shotgun (WGS) entry which is preliminary data.</text>
</comment>
<evidence type="ECO:0000313" key="2">
    <source>
        <dbReference type="EMBL" id="GBL96462.1"/>
    </source>
</evidence>
<dbReference type="AlphaFoldDB" id="A0A4Y2BWA9"/>
<feature type="coiled-coil region" evidence="1">
    <location>
        <begin position="155"/>
        <end position="182"/>
    </location>
</feature>
<evidence type="ECO:0000313" key="3">
    <source>
        <dbReference type="Proteomes" id="UP000499080"/>
    </source>
</evidence>